<dbReference type="PANTHER" id="PTHR20835">
    <property type="entry name" value="E3 UBIQUITIN-PROTEIN LIGASE PPP1R11-RELATED"/>
    <property type="match status" value="1"/>
</dbReference>
<feature type="compositionally biased region" description="Low complexity" evidence="1">
    <location>
        <begin position="79"/>
        <end position="93"/>
    </location>
</feature>
<comment type="caution">
    <text evidence="2">The sequence shown here is derived from an EMBL/GenBank/DDBJ whole genome shotgun (WGS) entry which is preliminary data.</text>
</comment>
<dbReference type="InterPro" id="IPR011107">
    <property type="entry name" value="PPI_Ypi1"/>
</dbReference>
<dbReference type="OrthoDB" id="307488at2759"/>
<organism evidence="2 3">
    <name type="scientific">Protea cynaroides</name>
    <dbReference type="NCBI Taxonomy" id="273540"/>
    <lineage>
        <taxon>Eukaryota</taxon>
        <taxon>Viridiplantae</taxon>
        <taxon>Streptophyta</taxon>
        <taxon>Embryophyta</taxon>
        <taxon>Tracheophyta</taxon>
        <taxon>Spermatophyta</taxon>
        <taxon>Magnoliopsida</taxon>
        <taxon>Proteales</taxon>
        <taxon>Proteaceae</taxon>
        <taxon>Protea</taxon>
    </lineage>
</organism>
<dbReference type="GO" id="GO:0005634">
    <property type="term" value="C:nucleus"/>
    <property type="evidence" value="ECO:0007669"/>
    <property type="project" value="TreeGrafter"/>
</dbReference>
<dbReference type="Pfam" id="PF07491">
    <property type="entry name" value="PPI_Ypi1"/>
    <property type="match status" value="1"/>
</dbReference>
<evidence type="ECO:0000313" key="2">
    <source>
        <dbReference type="EMBL" id="KAJ4978234.1"/>
    </source>
</evidence>
<accession>A0A9Q0KXS5</accession>
<dbReference type="PANTHER" id="PTHR20835:SF0">
    <property type="entry name" value="E3 UBIQUITIN-PROTEIN LIGASE PPP1R11"/>
    <property type="match status" value="1"/>
</dbReference>
<feature type="compositionally biased region" description="Polar residues" evidence="1">
    <location>
        <begin position="1"/>
        <end position="12"/>
    </location>
</feature>
<evidence type="ECO:0000256" key="1">
    <source>
        <dbReference type="SAM" id="MobiDB-lite"/>
    </source>
</evidence>
<proteinExistence type="predicted"/>
<reference evidence="2" key="1">
    <citation type="journal article" date="2023" name="Plant J.">
        <title>The genome of the king protea, Protea cynaroides.</title>
        <authorList>
            <person name="Chang J."/>
            <person name="Duong T.A."/>
            <person name="Schoeman C."/>
            <person name="Ma X."/>
            <person name="Roodt D."/>
            <person name="Barker N."/>
            <person name="Li Z."/>
            <person name="Van de Peer Y."/>
            <person name="Mizrachi E."/>
        </authorList>
    </citation>
    <scope>NUCLEOTIDE SEQUENCE</scope>
    <source>
        <tissue evidence="2">Young leaves</tissue>
    </source>
</reference>
<feature type="region of interest" description="Disordered" evidence="1">
    <location>
        <begin position="1"/>
        <end position="93"/>
    </location>
</feature>
<protein>
    <submittedName>
        <fullName evidence="2">Uncharacterized protein</fullName>
    </submittedName>
</protein>
<dbReference type="AlphaFoldDB" id="A0A9Q0KXS5"/>
<feature type="compositionally biased region" description="Low complexity" evidence="1">
    <location>
        <begin position="13"/>
        <end position="33"/>
    </location>
</feature>
<dbReference type="GO" id="GO:0004865">
    <property type="term" value="F:protein serine/threonine phosphatase inhibitor activity"/>
    <property type="evidence" value="ECO:0007669"/>
    <property type="project" value="InterPro"/>
</dbReference>
<dbReference type="Proteomes" id="UP001141806">
    <property type="component" value="Unassembled WGS sequence"/>
</dbReference>
<gene>
    <name evidence="2" type="ORF">NE237_009014</name>
</gene>
<dbReference type="EMBL" id="JAMYWD010000002">
    <property type="protein sequence ID" value="KAJ4978234.1"/>
    <property type="molecule type" value="Genomic_DNA"/>
</dbReference>
<keyword evidence="3" id="KW-1185">Reference proteome</keyword>
<name>A0A9Q0KXS5_9MAGN</name>
<evidence type="ECO:0000313" key="3">
    <source>
        <dbReference type="Proteomes" id="UP001141806"/>
    </source>
</evidence>
<dbReference type="GO" id="GO:0008157">
    <property type="term" value="F:protein phosphatase 1 binding"/>
    <property type="evidence" value="ECO:0007669"/>
    <property type="project" value="TreeGrafter"/>
</dbReference>
<sequence>MARPLTSNRVLGSSTATATTTITIEESSPSDSSQRPQQQALVLRLSRCPSTKKKKKKKKKVAWKEGTVDNEFLNKKAPRSAASSTRRSLSTRTIATRRSTIMDRRRELMPTHANEHGGGCCSYNDEASTSGVVIPMD</sequence>
<feature type="compositionally biased region" description="Basic residues" evidence="1">
    <location>
        <begin position="50"/>
        <end position="61"/>
    </location>
</feature>